<feature type="transmembrane region" description="Helical" evidence="8">
    <location>
        <begin position="642"/>
        <end position="662"/>
    </location>
</feature>
<dbReference type="Pfam" id="PF01061">
    <property type="entry name" value="ABC2_membrane"/>
    <property type="match status" value="1"/>
</dbReference>
<protein>
    <submittedName>
        <fullName evidence="11">FHA domain-containing protein</fullName>
    </submittedName>
</protein>
<dbReference type="EMBL" id="WVIC01000007">
    <property type="protein sequence ID" value="NCJ05912.1"/>
    <property type="molecule type" value="Genomic_DNA"/>
</dbReference>
<dbReference type="CDD" id="cd00060">
    <property type="entry name" value="FHA"/>
    <property type="match status" value="2"/>
</dbReference>
<dbReference type="GO" id="GO:0140359">
    <property type="term" value="F:ABC-type transporter activity"/>
    <property type="evidence" value="ECO:0007669"/>
    <property type="project" value="InterPro"/>
</dbReference>
<dbReference type="InterPro" id="IPR000253">
    <property type="entry name" value="FHA_dom"/>
</dbReference>
<evidence type="ECO:0000259" key="9">
    <source>
        <dbReference type="PROSITE" id="PS50006"/>
    </source>
</evidence>
<dbReference type="InterPro" id="IPR050352">
    <property type="entry name" value="ABCG_transporters"/>
</dbReference>
<dbReference type="Pfam" id="PF00498">
    <property type="entry name" value="FHA"/>
    <property type="match status" value="2"/>
</dbReference>
<comment type="caution">
    <text evidence="11">The sequence shown here is derived from an EMBL/GenBank/DDBJ whole genome shotgun (WGS) entry which is preliminary data.</text>
</comment>
<feature type="transmembrane region" description="Helical" evidence="8">
    <location>
        <begin position="682"/>
        <end position="702"/>
    </location>
</feature>
<keyword evidence="6 8" id="KW-1133">Transmembrane helix</keyword>
<comment type="subcellular location">
    <subcellularLocation>
        <location evidence="1">Membrane</location>
        <topology evidence="1">Multi-pass membrane protein</topology>
    </subcellularLocation>
</comment>
<evidence type="ECO:0000256" key="4">
    <source>
        <dbReference type="ARBA" id="ARBA00022741"/>
    </source>
</evidence>
<organism evidence="11 12">
    <name type="scientific">Petrachloros mirabilis ULC683</name>
    <dbReference type="NCBI Taxonomy" id="2781853"/>
    <lineage>
        <taxon>Bacteria</taxon>
        <taxon>Bacillati</taxon>
        <taxon>Cyanobacteriota</taxon>
        <taxon>Cyanophyceae</taxon>
        <taxon>Synechococcales</taxon>
        <taxon>Petrachlorosaceae</taxon>
        <taxon>Petrachloros</taxon>
        <taxon>Petrachloros mirabilis</taxon>
    </lineage>
</organism>
<dbReference type="PANTHER" id="PTHR48041">
    <property type="entry name" value="ABC TRANSPORTER G FAMILY MEMBER 28"/>
    <property type="match status" value="1"/>
</dbReference>
<dbReference type="AlphaFoldDB" id="A0A8K1ZY03"/>
<accession>A0A8K1ZY03</accession>
<dbReference type="InterPro" id="IPR008984">
    <property type="entry name" value="SMAD_FHA_dom_sf"/>
</dbReference>
<evidence type="ECO:0000259" key="10">
    <source>
        <dbReference type="PROSITE" id="PS50893"/>
    </source>
</evidence>
<dbReference type="InterPro" id="IPR013525">
    <property type="entry name" value="ABC2_TM"/>
</dbReference>
<sequence length="910" mass="100439">MFMNTTSAQLVVHTSKGHQSFDLAREPFAIGREPDNHLVISETIVSRYHARIEPVKEGYTLTDLSSANGTKLNDQVLTAQVPVRLSSGDRIEIGSLTLTFATEVASPPQAEPVPKTQIDSQEPQTMMAAPELLDALAAAPAEHLSLRNLNVLTIGRDPGNDCVIAHPTVSRFHARIERKQGSFIVTDLGSSNGTYVNGKRVTTPQALRANDGVVIGPRRLVLNINETFTQISDEGNLRLDAVNLNKVVGKGVKLLQNISLSILPREFVAVLGTSGSGKSTLLDALNGLRPATSGQVLVNGVDLYRNFQSYATQLGYVPQKNIFHEDLTVAQVLDFAAQLRMPPDTTRRERQQRIQDVLGELGLAHRQGVPVKLLSGGQQRRVAIGVELLTKPSLFFLDEATSGLDPGTEADIMCLLRQLADQGRTILLITHATQNVHECDLLLYLTEGGRIAYFGPPDQILSYFQQHFSQQFQGIKVQDLSGLYRALDPEKNSSAPSPEQLTQTFLRSSFYQQYVVKRQQVAGLSAADPSKAKRKPSKTQQHHQVPAWRQFLILSARNLVVLAQDRGTLLLMLAIAPLLGLLDFMAWKSDVFDLQTGSAGQAIIMLFVSALIAVMIGEITTMRELVKEDEIFRRERLYGLKLLPYILSKVWIAVLFSVYQAAAYLVVKYLAIDLPGGWDVIWPMYVTTALAIMAGAMLGLFVSAISPNQNMAPLLMILVLVPQIIFSGGVQPADNFGPVGQTLNRVNVIKWPFEMLVTLSRVGLDIDTDPCRLSTDLEREDFSQAELDQCQCFGPQVFRTCRVPGIRSGYVDAVDESEPAQPEPPANFDPNNPEQAQAYEAQLETWQAELITWQRQRRTAINGAEGVIKGLYDEQGAILNVDVPTYWRNLSFLIVGLLVLIPIAQKRKDI</sequence>
<dbReference type="Proteomes" id="UP000607397">
    <property type="component" value="Unassembled WGS sequence"/>
</dbReference>
<reference evidence="11" key="1">
    <citation type="submission" date="2019-12" db="EMBL/GenBank/DDBJ databases">
        <title>High-Quality draft genome sequences of three cyanobacteria isolated from the limestone walls of the Old Cathedral of Coimbra.</title>
        <authorList>
            <person name="Tiago I."/>
            <person name="Soares F."/>
            <person name="Portugal A."/>
        </authorList>
    </citation>
    <scope>NUCLEOTIDE SEQUENCE [LARGE SCALE GENOMIC DNA]</scope>
    <source>
        <strain evidence="11">C</strain>
    </source>
</reference>
<keyword evidence="3 8" id="KW-0812">Transmembrane</keyword>
<keyword evidence="12" id="KW-1185">Reference proteome</keyword>
<dbReference type="PROSITE" id="PS00211">
    <property type="entry name" value="ABC_TRANSPORTER_1"/>
    <property type="match status" value="1"/>
</dbReference>
<gene>
    <name evidence="11" type="ORF">GS597_05170</name>
</gene>
<dbReference type="SMART" id="SM00240">
    <property type="entry name" value="FHA"/>
    <property type="match status" value="2"/>
</dbReference>
<dbReference type="Gene3D" id="3.40.50.300">
    <property type="entry name" value="P-loop containing nucleotide triphosphate hydrolases"/>
    <property type="match status" value="1"/>
</dbReference>
<feature type="transmembrane region" description="Helical" evidence="8">
    <location>
        <begin position="714"/>
        <end position="733"/>
    </location>
</feature>
<dbReference type="GO" id="GO:0005524">
    <property type="term" value="F:ATP binding"/>
    <property type="evidence" value="ECO:0007669"/>
    <property type="project" value="UniProtKB-KW"/>
</dbReference>
<dbReference type="InterPro" id="IPR003439">
    <property type="entry name" value="ABC_transporter-like_ATP-bd"/>
</dbReference>
<dbReference type="GO" id="GO:0016887">
    <property type="term" value="F:ATP hydrolysis activity"/>
    <property type="evidence" value="ECO:0007669"/>
    <property type="project" value="InterPro"/>
</dbReference>
<dbReference type="PROSITE" id="PS50893">
    <property type="entry name" value="ABC_TRANSPORTER_2"/>
    <property type="match status" value="1"/>
</dbReference>
<keyword evidence="4" id="KW-0547">Nucleotide-binding</keyword>
<dbReference type="GO" id="GO:0016020">
    <property type="term" value="C:membrane"/>
    <property type="evidence" value="ECO:0007669"/>
    <property type="project" value="UniProtKB-SubCell"/>
</dbReference>
<evidence type="ECO:0000256" key="6">
    <source>
        <dbReference type="ARBA" id="ARBA00022989"/>
    </source>
</evidence>
<evidence type="ECO:0000256" key="5">
    <source>
        <dbReference type="ARBA" id="ARBA00022840"/>
    </source>
</evidence>
<dbReference type="Pfam" id="PF00005">
    <property type="entry name" value="ABC_tran"/>
    <property type="match status" value="1"/>
</dbReference>
<dbReference type="SUPFAM" id="SSF52540">
    <property type="entry name" value="P-loop containing nucleoside triphosphate hydrolases"/>
    <property type="match status" value="1"/>
</dbReference>
<evidence type="ECO:0000313" key="11">
    <source>
        <dbReference type="EMBL" id="NCJ05912.1"/>
    </source>
</evidence>
<dbReference type="InterPro" id="IPR017871">
    <property type="entry name" value="ABC_transporter-like_CS"/>
</dbReference>
<evidence type="ECO:0000256" key="8">
    <source>
        <dbReference type="SAM" id="Phobius"/>
    </source>
</evidence>
<dbReference type="SMART" id="SM00382">
    <property type="entry name" value="AAA"/>
    <property type="match status" value="1"/>
</dbReference>
<feature type="domain" description="ABC transporter" evidence="10">
    <location>
        <begin position="239"/>
        <end position="473"/>
    </location>
</feature>
<feature type="transmembrane region" description="Helical" evidence="8">
    <location>
        <begin position="886"/>
        <end position="904"/>
    </location>
</feature>
<feature type="transmembrane region" description="Helical" evidence="8">
    <location>
        <begin position="567"/>
        <end position="587"/>
    </location>
</feature>
<dbReference type="PANTHER" id="PTHR48041:SF139">
    <property type="entry name" value="PROTEIN SCARLET"/>
    <property type="match status" value="1"/>
</dbReference>
<evidence type="ECO:0000313" key="12">
    <source>
        <dbReference type="Proteomes" id="UP000607397"/>
    </source>
</evidence>
<keyword evidence="2" id="KW-0813">Transport</keyword>
<evidence type="ECO:0000256" key="2">
    <source>
        <dbReference type="ARBA" id="ARBA00022448"/>
    </source>
</evidence>
<dbReference type="InterPro" id="IPR003593">
    <property type="entry name" value="AAA+_ATPase"/>
</dbReference>
<feature type="domain" description="FHA" evidence="9">
    <location>
        <begin position="152"/>
        <end position="201"/>
    </location>
</feature>
<evidence type="ECO:0000256" key="7">
    <source>
        <dbReference type="ARBA" id="ARBA00023136"/>
    </source>
</evidence>
<keyword evidence="7 8" id="KW-0472">Membrane</keyword>
<dbReference type="SUPFAM" id="SSF49879">
    <property type="entry name" value="SMAD/FHA domain"/>
    <property type="match status" value="2"/>
</dbReference>
<dbReference type="InterPro" id="IPR027417">
    <property type="entry name" value="P-loop_NTPase"/>
</dbReference>
<dbReference type="PROSITE" id="PS50006">
    <property type="entry name" value="FHA_DOMAIN"/>
    <property type="match status" value="2"/>
</dbReference>
<feature type="domain" description="FHA" evidence="9">
    <location>
        <begin position="28"/>
        <end position="77"/>
    </location>
</feature>
<dbReference type="Gene3D" id="2.60.200.20">
    <property type="match status" value="2"/>
</dbReference>
<name>A0A8K1ZY03_9CYAN</name>
<evidence type="ECO:0000256" key="3">
    <source>
        <dbReference type="ARBA" id="ARBA00022692"/>
    </source>
</evidence>
<evidence type="ECO:0000256" key="1">
    <source>
        <dbReference type="ARBA" id="ARBA00004141"/>
    </source>
</evidence>
<keyword evidence="5" id="KW-0067">ATP-binding</keyword>
<proteinExistence type="predicted"/>
<feature type="transmembrane region" description="Helical" evidence="8">
    <location>
        <begin position="599"/>
        <end position="621"/>
    </location>
</feature>